<organism evidence="2">
    <name type="scientific">Cucumis melo</name>
    <name type="common">Muskmelon</name>
    <dbReference type="NCBI Taxonomy" id="3656"/>
    <lineage>
        <taxon>Eukaryota</taxon>
        <taxon>Viridiplantae</taxon>
        <taxon>Streptophyta</taxon>
        <taxon>Embryophyta</taxon>
        <taxon>Tracheophyta</taxon>
        <taxon>Spermatophyta</taxon>
        <taxon>Magnoliopsida</taxon>
        <taxon>eudicotyledons</taxon>
        <taxon>Gunneridae</taxon>
        <taxon>Pentapetalae</taxon>
        <taxon>rosids</taxon>
        <taxon>fabids</taxon>
        <taxon>Cucurbitales</taxon>
        <taxon>Cucurbitaceae</taxon>
        <taxon>Benincaseae</taxon>
        <taxon>Cucumis</taxon>
    </lineage>
</organism>
<reference evidence="2" key="1">
    <citation type="submission" date="2023-03" db="UniProtKB">
        <authorList>
            <consortium name="EnsemblPlants"/>
        </authorList>
    </citation>
    <scope>IDENTIFICATION</scope>
</reference>
<accession>A0A9I9EI95</accession>
<proteinExistence type="predicted"/>
<evidence type="ECO:0000256" key="1">
    <source>
        <dbReference type="SAM" id="MobiDB-lite"/>
    </source>
</evidence>
<protein>
    <submittedName>
        <fullName evidence="2">Uncharacterized protein</fullName>
    </submittedName>
</protein>
<evidence type="ECO:0000313" key="2">
    <source>
        <dbReference type="EnsemblPlants" id="MELO3C034104.2.1"/>
    </source>
</evidence>
<feature type="compositionally biased region" description="Basic and acidic residues" evidence="1">
    <location>
        <begin position="1"/>
        <end position="18"/>
    </location>
</feature>
<dbReference type="Gramene" id="MELO3C034104.2.1">
    <property type="protein sequence ID" value="MELO3C034104.2.1"/>
    <property type="gene ID" value="MELO3C034104.2"/>
</dbReference>
<dbReference type="EnsemblPlants" id="MELO3C034104.2.1">
    <property type="protein sequence ID" value="MELO3C034104.2.1"/>
    <property type="gene ID" value="MELO3C034104.2"/>
</dbReference>
<feature type="region of interest" description="Disordered" evidence="1">
    <location>
        <begin position="1"/>
        <end position="26"/>
    </location>
</feature>
<sequence>MGTQETEQKVKYSGERREKKQKKKDQELIGDDMGLLVVGLRLQEERMWR</sequence>
<dbReference type="AlphaFoldDB" id="A0A9I9EI95"/>
<name>A0A9I9EI95_CUCME</name>